<dbReference type="GO" id="GO:0008270">
    <property type="term" value="F:zinc ion binding"/>
    <property type="evidence" value="ECO:0007669"/>
    <property type="project" value="UniProtKB-KW"/>
</dbReference>
<reference evidence="4 5" key="1">
    <citation type="journal article" date="2013" name="Genome Biol.">
        <title>The genome sequence of the most widely cultivated cacao type and its use to identify candidate genes regulating pod color.</title>
        <authorList>
            <person name="Motamayor J.C."/>
            <person name="Mockaitis K."/>
            <person name="Schmutz J."/>
            <person name="Haiminen N."/>
            <person name="Iii D.L."/>
            <person name="Cornejo O."/>
            <person name="Findley S.D."/>
            <person name="Zheng P."/>
            <person name="Utro F."/>
            <person name="Royaert S."/>
            <person name="Saski C."/>
            <person name="Jenkins J."/>
            <person name="Podicheti R."/>
            <person name="Zhao M."/>
            <person name="Scheffler B.E."/>
            <person name="Stack J.C."/>
            <person name="Feltus F.A."/>
            <person name="Mustiga G.M."/>
            <person name="Amores F."/>
            <person name="Phillips W."/>
            <person name="Marelli J.P."/>
            <person name="May G.D."/>
            <person name="Shapiro H."/>
            <person name="Ma J."/>
            <person name="Bustamante C.D."/>
            <person name="Schnell R.J."/>
            <person name="Main D."/>
            <person name="Gilbert D."/>
            <person name="Parida L."/>
            <person name="Kuhn D.N."/>
        </authorList>
    </citation>
    <scope>NUCLEOTIDE SEQUENCE [LARGE SCALE GENOMIC DNA]</scope>
    <source>
        <strain evidence="5">cv. Matina 1-6</strain>
    </source>
</reference>
<keyword evidence="1" id="KW-0863">Zinc-finger</keyword>
<dbReference type="InterPro" id="IPR001878">
    <property type="entry name" value="Znf_CCHC"/>
</dbReference>
<evidence type="ECO:0000256" key="1">
    <source>
        <dbReference type="PROSITE-ProRule" id="PRU00047"/>
    </source>
</evidence>
<proteinExistence type="predicted"/>
<dbReference type="PANTHER" id="PTHR31973">
    <property type="entry name" value="POLYPROTEIN, PUTATIVE-RELATED"/>
    <property type="match status" value="1"/>
</dbReference>
<sequence length="514" mass="58841">MTLEDNTACDEGNEDLFPTGEDRFDDNSDDGPDEWHDESSDEDWLYDNDILICNNVEGETEHVGGHVKLVMRLVAKTMHASSMYVQRSYLNEENIGKFGRSTKYTRVLSMVCKGDLQSTSAKIIGEIMSHKFQANGVALRPKDIISEMRIQWGLECLYGKAWQAKEDVMRPTVSIDATHLKGRFKGFLFITVCKDAYECVYLVAFGIGHVEDEDSWTWFLSKLRDVIHAGAHANLMRIGPERWARAYSPARQYQMMTSNIAKCVNSCLKHARPMSITVLIEFIRDMFQRWFHDRYDEAIKVTVPLSPWVAKQLRKRFNDAHHFVVKPINRVKFEVKDKKMGGLVNLSKKTCSCLFILCLNIEFIVFFSKCKREAIEFCADYYKTTVLVESYAGSIHSVGHPSEWDIPHHVKQIIILPPPWRGQAGRPRKRKILATGEGSRARRCLQCNRYGHNRQNCPSPFTVPSTNPTPSPSQSAPPRVRQPKPCSSYGQSDHTHNNCPIRKIMFKNISVVTR</sequence>
<dbReference type="HOGENOM" id="CLU_530429_0_0_1"/>
<dbReference type="Gramene" id="EOY08200">
    <property type="protein sequence ID" value="EOY08200"/>
    <property type="gene ID" value="TCM_022540"/>
</dbReference>
<dbReference type="GO" id="GO:0003676">
    <property type="term" value="F:nucleic acid binding"/>
    <property type="evidence" value="ECO:0007669"/>
    <property type="project" value="InterPro"/>
</dbReference>
<evidence type="ECO:0000313" key="5">
    <source>
        <dbReference type="Proteomes" id="UP000026915"/>
    </source>
</evidence>
<accession>A0A061ET57</accession>
<dbReference type="eggNOG" id="ENOG502RJNC">
    <property type="taxonomic scope" value="Eukaryota"/>
</dbReference>
<keyword evidence="1" id="KW-0862">Zinc</keyword>
<evidence type="ECO:0000256" key="2">
    <source>
        <dbReference type="SAM" id="MobiDB-lite"/>
    </source>
</evidence>
<feature type="region of interest" description="Disordered" evidence="2">
    <location>
        <begin position="1"/>
        <end position="40"/>
    </location>
</feature>
<feature type="region of interest" description="Disordered" evidence="2">
    <location>
        <begin position="458"/>
        <end position="498"/>
    </location>
</feature>
<dbReference type="EMBL" id="CM001883">
    <property type="protein sequence ID" value="EOY08200.1"/>
    <property type="molecule type" value="Genomic_DNA"/>
</dbReference>
<dbReference type="Proteomes" id="UP000026915">
    <property type="component" value="Chromosome 5"/>
</dbReference>
<dbReference type="InterPro" id="IPR018289">
    <property type="entry name" value="MULE_transposase_dom"/>
</dbReference>
<evidence type="ECO:0000313" key="4">
    <source>
        <dbReference type="EMBL" id="EOY08200.1"/>
    </source>
</evidence>
<dbReference type="InParanoid" id="A0A061ET57"/>
<gene>
    <name evidence="4" type="ORF">TCM_022540</name>
</gene>
<keyword evidence="5" id="KW-1185">Reference proteome</keyword>
<name>A0A061ET57_THECC</name>
<dbReference type="Pfam" id="PF10551">
    <property type="entry name" value="MULE"/>
    <property type="match status" value="1"/>
</dbReference>
<feature type="domain" description="CCHC-type" evidence="3">
    <location>
        <begin position="442"/>
        <end position="459"/>
    </location>
</feature>
<dbReference type="AlphaFoldDB" id="A0A061ET57"/>
<dbReference type="PROSITE" id="PS50158">
    <property type="entry name" value="ZF_CCHC"/>
    <property type="match status" value="1"/>
</dbReference>
<feature type="compositionally biased region" description="Low complexity" evidence="2">
    <location>
        <begin position="458"/>
        <end position="478"/>
    </location>
</feature>
<dbReference type="Gene3D" id="4.10.60.10">
    <property type="entry name" value="Zinc finger, CCHC-type"/>
    <property type="match status" value="1"/>
</dbReference>
<dbReference type="PANTHER" id="PTHR31973:SF195">
    <property type="entry name" value="MUDR FAMILY TRANSPOSASE"/>
    <property type="match status" value="1"/>
</dbReference>
<dbReference type="OMA" id="HAGAHAN"/>
<evidence type="ECO:0000259" key="3">
    <source>
        <dbReference type="PROSITE" id="PS50158"/>
    </source>
</evidence>
<protein>
    <recommendedName>
        <fullName evidence="3">CCHC-type domain-containing protein</fullName>
    </recommendedName>
</protein>
<keyword evidence="1" id="KW-0479">Metal-binding</keyword>
<organism evidence="4 5">
    <name type="scientific">Theobroma cacao</name>
    <name type="common">Cacao</name>
    <name type="synonym">Cocoa</name>
    <dbReference type="NCBI Taxonomy" id="3641"/>
    <lineage>
        <taxon>Eukaryota</taxon>
        <taxon>Viridiplantae</taxon>
        <taxon>Streptophyta</taxon>
        <taxon>Embryophyta</taxon>
        <taxon>Tracheophyta</taxon>
        <taxon>Spermatophyta</taxon>
        <taxon>Magnoliopsida</taxon>
        <taxon>eudicotyledons</taxon>
        <taxon>Gunneridae</taxon>
        <taxon>Pentapetalae</taxon>
        <taxon>rosids</taxon>
        <taxon>malvids</taxon>
        <taxon>Malvales</taxon>
        <taxon>Malvaceae</taxon>
        <taxon>Byttnerioideae</taxon>
        <taxon>Theobroma</taxon>
    </lineage>
</organism>